<organism evidence="1 2">
    <name type="scientific">Polaromonas eurypsychrophila</name>
    <dbReference type="NCBI Taxonomy" id="1614635"/>
    <lineage>
        <taxon>Bacteria</taxon>
        <taxon>Pseudomonadati</taxon>
        <taxon>Pseudomonadota</taxon>
        <taxon>Betaproteobacteria</taxon>
        <taxon>Burkholderiales</taxon>
        <taxon>Comamonadaceae</taxon>
        <taxon>Polaromonas</taxon>
    </lineage>
</organism>
<sequence>MLLMDAHMGYCDNFSVVGRLDVDVFAPARTAGYEEIWLLCHELSVVPVDNRDRVIVSPV</sequence>
<keyword evidence="2" id="KW-1185">Reference proteome</keyword>
<reference evidence="1" key="1">
    <citation type="journal article" date="2014" name="Int. J. Syst. Evol. Microbiol.">
        <title>Complete genome sequence of Corynebacterium casei LMG S-19264T (=DSM 44701T), isolated from a smear-ripened cheese.</title>
        <authorList>
            <consortium name="US DOE Joint Genome Institute (JGI-PGF)"/>
            <person name="Walter F."/>
            <person name="Albersmeier A."/>
            <person name="Kalinowski J."/>
            <person name="Ruckert C."/>
        </authorList>
    </citation>
    <scope>NUCLEOTIDE SEQUENCE</scope>
    <source>
        <strain evidence="1">CGMCC 1.15322</strain>
    </source>
</reference>
<reference evidence="1" key="2">
    <citation type="submission" date="2020-09" db="EMBL/GenBank/DDBJ databases">
        <authorList>
            <person name="Sun Q."/>
            <person name="Zhou Y."/>
        </authorList>
    </citation>
    <scope>NUCLEOTIDE SEQUENCE</scope>
    <source>
        <strain evidence="1">CGMCC 1.15322</strain>
    </source>
</reference>
<accession>A0A916SKK9</accession>
<evidence type="ECO:0000313" key="1">
    <source>
        <dbReference type="EMBL" id="GGB04680.1"/>
    </source>
</evidence>
<protein>
    <submittedName>
        <fullName evidence="1">Uncharacterized protein</fullName>
    </submittedName>
</protein>
<dbReference type="AlphaFoldDB" id="A0A916SKK9"/>
<dbReference type="Proteomes" id="UP000620596">
    <property type="component" value="Unassembled WGS sequence"/>
</dbReference>
<dbReference type="EMBL" id="BMIG01000010">
    <property type="protein sequence ID" value="GGB04680.1"/>
    <property type="molecule type" value="Genomic_DNA"/>
</dbReference>
<evidence type="ECO:0000313" key="2">
    <source>
        <dbReference type="Proteomes" id="UP000620596"/>
    </source>
</evidence>
<proteinExistence type="predicted"/>
<gene>
    <name evidence="1" type="ORF">GCM10011496_27030</name>
</gene>
<name>A0A916SKK9_9BURK</name>
<comment type="caution">
    <text evidence="1">The sequence shown here is derived from an EMBL/GenBank/DDBJ whole genome shotgun (WGS) entry which is preliminary data.</text>
</comment>